<dbReference type="InterPro" id="IPR027278">
    <property type="entry name" value="ACCD_DCysDesulf"/>
</dbReference>
<comment type="cofactor">
    <cofactor evidence="1">
        <name>pyridoxal 5'-phosphate</name>
        <dbReference type="ChEBI" id="CHEBI:597326"/>
    </cofactor>
</comment>
<comment type="similarity">
    <text evidence="2">Belongs to the ACC deaminase/D-cysteine desulfhydrase family.</text>
</comment>
<accession>A0ABP8MZU5</accession>
<dbReference type="InterPro" id="IPR001926">
    <property type="entry name" value="TrpB-like_PALP"/>
</dbReference>
<proteinExistence type="inferred from homology"/>
<sequence length="295" mass="32095">MAIIKPVDESLIRIDALPAFDPVHRVAVSMLRLDRMHPFISGNKWYKLSLNLQTALDAGYRRLLTFGGAYSNHLIAAAAAAQTNDLQITGVVRGAEFAHRLNPVLQACADMGMQLAFVSREEYDLREKSAAVTNLLHNTYLIPEGGANEAGRKGAGQIASLIPGSFSHICVSVGSGTTFEGLRNALPASQRLMGYVPIKGGRYLETSVRSHLDAPDRDNWQLSDAWAMGGFGKCPPELNAWMQSFNDQYGIELDRVYTAKMMFGLQAELTQGAFPVNARILCIHTGGLTGNVSNI</sequence>
<dbReference type="SUPFAM" id="SSF53686">
    <property type="entry name" value="Tryptophan synthase beta subunit-like PLP-dependent enzymes"/>
    <property type="match status" value="1"/>
</dbReference>
<reference evidence="6" key="1">
    <citation type="journal article" date="2019" name="Int. J. Syst. Evol. Microbiol.">
        <title>The Global Catalogue of Microorganisms (GCM) 10K type strain sequencing project: providing services to taxonomists for standard genome sequencing and annotation.</title>
        <authorList>
            <consortium name="The Broad Institute Genomics Platform"/>
            <consortium name="The Broad Institute Genome Sequencing Center for Infectious Disease"/>
            <person name="Wu L."/>
            <person name="Ma J."/>
        </authorList>
    </citation>
    <scope>NUCLEOTIDE SEQUENCE [LARGE SCALE GENOMIC DNA]</scope>
    <source>
        <strain evidence="6">JCM 31921</strain>
    </source>
</reference>
<evidence type="ECO:0000256" key="2">
    <source>
        <dbReference type="ARBA" id="ARBA00008639"/>
    </source>
</evidence>
<dbReference type="PANTHER" id="PTHR43780:SF2">
    <property type="entry name" value="1-AMINOCYCLOPROPANE-1-CARBOXYLATE DEAMINASE-RELATED"/>
    <property type="match status" value="1"/>
</dbReference>
<evidence type="ECO:0000256" key="1">
    <source>
        <dbReference type="ARBA" id="ARBA00001933"/>
    </source>
</evidence>
<dbReference type="InterPro" id="IPR036052">
    <property type="entry name" value="TrpB-like_PALP_sf"/>
</dbReference>
<protein>
    <submittedName>
        <fullName evidence="5">Pyridoxal-phosphate dependent enzyme</fullName>
    </submittedName>
</protein>
<name>A0ABP8MZU5_9BACT</name>
<gene>
    <name evidence="5" type="ORF">GCM10023092_27960</name>
</gene>
<keyword evidence="6" id="KW-1185">Reference proteome</keyword>
<comment type="caution">
    <text evidence="5">The sequence shown here is derived from an EMBL/GenBank/DDBJ whole genome shotgun (WGS) entry which is preliminary data.</text>
</comment>
<feature type="domain" description="Fido" evidence="4">
    <location>
        <begin position="1"/>
        <end position="100"/>
    </location>
</feature>
<evidence type="ECO:0000313" key="6">
    <source>
        <dbReference type="Proteomes" id="UP001501410"/>
    </source>
</evidence>
<dbReference type="RefSeq" id="WP_344828516.1">
    <property type="nucleotide sequence ID" value="NZ_BAABEZ010000024.1"/>
</dbReference>
<dbReference type="PROSITE" id="PS51459">
    <property type="entry name" value="FIDO"/>
    <property type="match status" value="1"/>
</dbReference>
<dbReference type="Gene3D" id="3.40.50.1100">
    <property type="match status" value="2"/>
</dbReference>
<dbReference type="Pfam" id="PF00291">
    <property type="entry name" value="PALP"/>
    <property type="match status" value="1"/>
</dbReference>
<dbReference type="Proteomes" id="UP001501410">
    <property type="component" value="Unassembled WGS sequence"/>
</dbReference>
<dbReference type="InterPro" id="IPR003812">
    <property type="entry name" value="Fido"/>
</dbReference>
<evidence type="ECO:0000313" key="5">
    <source>
        <dbReference type="EMBL" id="GAA4458899.1"/>
    </source>
</evidence>
<evidence type="ECO:0000256" key="3">
    <source>
        <dbReference type="ARBA" id="ARBA00022898"/>
    </source>
</evidence>
<evidence type="ECO:0000259" key="4">
    <source>
        <dbReference type="PROSITE" id="PS51459"/>
    </source>
</evidence>
<dbReference type="EMBL" id="BAABEZ010000024">
    <property type="protein sequence ID" value="GAA4458899.1"/>
    <property type="molecule type" value="Genomic_DNA"/>
</dbReference>
<dbReference type="PANTHER" id="PTHR43780">
    <property type="entry name" value="1-AMINOCYCLOPROPANE-1-CARBOXYLATE DEAMINASE-RELATED"/>
    <property type="match status" value="1"/>
</dbReference>
<organism evidence="5 6">
    <name type="scientific">Rurimicrobium arvi</name>
    <dbReference type="NCBI Taxonomy" id="2049916"/>
    <lineage>
        <taxon>Bacteria</taxon>
        <taxon>Pseudomonadati</taxon>
        <taxon>Bacteroidota</taxon>
        <taxon>Chitinophagia</taxon>
        <taxon>Chitinophagales</taxon>
        <taxon>Chitinophagaceae</taxon>
        <taxon>Rurimicrobium</taxon>
    </lineage>
</organism>
<keyword evidence="3" id="KW-0663">Pyridoxal phosphate</keyword>
<dbReference type="PIRSF" id="PIRSF006278">
    <property type="entry name" value="ACCD_DCysDesulf"/>
    <property type="match status" value="1"/>
</dbReference>